<evidence type="ECO:0000313" key="2">
    <source>
        <dbReference type="EMBL" id="MPM29775.1"/>
    </source>
</evidence>
<dbReference type="EMBL" id="VSSQ01005604">
    <property type="protein sequence ID" value="MPM29775.1"/>
    <property type="molecule type" value="Genomic_DNA"/>
</dbReference>
<evidence type="ECO:0000256" key="1">
    <source>
        <dbReference type="SAM" id="MobiDB-lite"/>
    </source>
</evidence>
<organism evidence="2">
    <name type="scientific">bioreactor metagenome</name>
    <dbReference type="NCBI Taxonomy" id="1076179"/>
    <lineage>
        <taxon>unclassified sequences</taxon>
        <taxon>metagenomes</taxon>
        <taxon>ecological metagenomes</taxon>
    </lineage>
</organism>
<gene>
    <name evidence="2" type="ORF">SDC9_76316</name>
</gene>
<proteinExistence type="predicted"/>
<accession>A0A644YMH1</accession>
<protein>
    <submittedName>
        <fullName evidence="2">Uncharacterized protein</fullName>
    </submittedName>
</protein>
<comment type="caution">
    <text evidence="2">The sequence shown here is derived from an EMBL/GenBank/DDBJ whole genome shotgun (WGS) entry which is preliminary data.</text>
</comment>
<reference evidence="2" key="1">
    <citation type="submission" date="2019-08" db="EMBL/GenBank/DDBJ databases">
        <authorList>
            <person name="Kucharzyk K."/>
            <person name="Murdoch R.W."/>
            <person name="Higgins S."/>
            <person name="Loffler F."/>
        </authorList>
    </citation>
    <scope>NUCLEOTIDE SEQUENCE</scope>
</reference>
<sequence>MRSAASVGKHLPAENERRSHLSPVGAVTRSALFDGGADRPSEVGDVKPAGTANGGSDRRAVEVRELTAVAVDHGVQCASAGKNPLVGVAENCVVLSRRSERNKLTAAGTHDRADGRSVIIELLIHPPGKHIITRRAVGKIKAPELV</sequence>
<name>A0A644YMH1_9ZZZZ</name>
<dbReference type="AlphaFoldDB" id="A0A644YMH1"/>
<feature type="region of interest" description="Disordered" evidence="1">
    <location>
        <begin position="1"/>
        <end position="59"/>
    </location>
</feature>
<feature type="compositionally biased region" description="Basic and acidic residues" evidence="1">
    <location>
        <begin position="36"/>
        <end position="45"/>
    </location>
</feature>